<dbReference type="Gene3D" id="1.10.10.10">
    <property type="entry name" value="Winged helix-like DNA-binding domain superfamily/Winged helix DNA-binding domain"/>
    <property type="match status" value="1"/>
</dbReference>
<dbReference type="InterPro" id="IPR036388">
    <property type="entry name" value="WH-like_DNA-bd_sf"/>
</dbReference>
<keyword evidence="1" id="KW-0456">Lyase</keyword>
<dbReference type="STRING" id="638302.HMPREF0908_0136"/>
<comment type="pathway">
    <text evidence="2">Porphyrin-containing compound metabolism.</text>
</comment>
<evidence type="ECO:0000313" key="8">
    <source>
        <dbReference type="EMBL" id="EEQ49554.1"/>
    </source>
</evidence>
<dbReference type="Pfam" id="PF17805">
    <property type="entry name" value="AsnC_trans_reg2"/>
    <property type="match status" value="1"/>
</dbReference>
<feature type="domain" description="Siroheme decarboxylase AsnC-like ligand binding" evidence="6">
    <location>
        <begin position="92"/>
        <end position="172"/>
    </location>
</feature>
<dbReference type="EC" id="4.1.1.111" evidence="4"/>
<evidence type="ECO:0000256" key="3">
    <source>
        <dbReference type="ARBA" id="ARBA00023457"/>
    </source>
</evidence>
<evidence type="ECO:0000313" key="9">
    <source>
        <dbReference type="Proteomes" id="UP000005309"/>
    </source>
</evidence>
<comment type="similarity">
    <text evidence="3">Belongs to the Ahb/Nir family.</text>
</comment>
<evidence type="ECO:0000256" key="4">
    <source>
        <dbReference type="ARBA" id="ARBA00023471"/>
    </source>
</evidence>
<dbReference type="InterPro" id="IPR053953">
    <property type="entry name" value="NirdL-like_HTH"/>
</dbReference>
<evidence type="ECO:0000256" key="1">
    <source>
        <dbReference type="ARBA" id="ARBA00023239"/>
    </source>
</evidence>
<dbReference type="EMBL" id="ACLA01000002">
    <property type="protein sequence ID" value="EEQ49554.1"/>
    <property type="molecule type" value="Genomic_DNA"/>
</dbReference>
<name>C4V0M5_9FIRM</name>
<dbReference type="SMART" id="SM00344">
    <property type="entry name" value="HTH_ASNC"/>
    <property type="match status" value="1"/>
</dbReference>
<dbReference type="PANTHER" id="PTHR43413">
    <property type="entry name" value="TRANSCRIPTIONAL REGULATOR, ASNC FAMILY"/>
    <property type="match status" value="1"/>
</dbReference>
<dbReference type="SUPFAM" id="SSF54909">
    <property type="entry name" value="Dimeric alpha+beta barrel"/>
    <property type="match status" value="1"/>
</dbReference>
<dbReference type="AlphaFoldDB" id="C4V0M5"/>
<dbReference type="InterPro" id="IPR040523">
    <property type="entry name" value="AsnC_trans_reg2"/>
</dbReference>
<dbReference type="InterPro" id="IPR019888">
    <property type="entry name" value="Tscrpt_reg_AsnC-like"/>
</dbReference>
<dbReference type="eggNOG" id="COG1522">
    <property type="taxonomic scope" value="Bacteria"/>
</dbReference>
<keyword evidence="9" id="KW-1185">Reference proteome</keyword>
<feature type="domain" description="Siroheme decarboxylase NirL-like HTH" evidence="7">
    <location>
        <begin position="36"/>
        <end position="82"/>
    </location>
</feature>
<dbReference type="InterPro" id="IPR036390">
    <property type="entry name" value="WH_DNA-bd_sf"/>
</dbReference>
<dbReference type="Proteomes" id="UP000005309">
    <property type="component" value="Unassembled WGS sequence"/>
</dbReference>
<evidence type="ECO:0000259" key="6">
    <source>
        <dbReference type="Pfam" id="PF17805"/>
    </source>
</evidence>
<dbReference type="HOGENOM" id="CLU_112007_1_0_9"/>
<dbReference type="Pfam" id="PF22451">
    <property type="entry name" value="NirdL-like_HTH"/>
    <property type="match status" value="1"/>
</dbReference>
<sequence length="180" mass="20568">MSYDTIVHEQDDPTLVHEDGALCMGESLMAELTEFDKRLLNLLQGNLPVCSRPFARLGEMLETTEEHVLERLDTLKADGFLRRIGTFFNSERLGYQGTLIALCVTPNQLPSVAQAINRYTGVTHNYEREGRYNLWFTLMTPSQAMEAKIIREIEALPGVERLMSLKANKKYKINVQFKLN</sequence>
<dbReference type="GO" id="GO:0016829">
    <property type="term" value="F:lyase activity"/>
    <property type="evidence" value="ECO:0007669"/>
    <property type="project" value="UniProtKB-KW"/>
</dbReference>
<reference evidence="8 9" key="1">
    <citation type="submission" date="2009-04" db="EMBL/GenBank/DDBJ databases">
        <authorList>
            <person name="Qin X."/>
            <person name="Bachman B."/>
            <person name="Battles P."/>
            <person name="Bell A."/>
            <person name="Bess C."/>
            <person name="Bickham C."/>
            <person name="Chaboub L."/>
            <person name="Chen D."/>
            <person name="Coyle M."/>
            <person name="Deiros D.R."/>
            <person name="Dinh H."/>
            <person name="Forbes L."/>
            <person name="Fowler G."/>
            <person name="Francisco L."/>
            <person name="Fu Q."/>
            <person name="Gubbala S."/>
            <person name="Hale W."/>
            <person name="Han Y."/>
            <person name="Hemphill L."/>
            <person name="Highlander S.K."/>
            <person name="Hirani K."/>
            <person name="Hogues M."/>
            <person name="Jackson L."/>
            <person name="Jakkamsetti A."/>
            <person name="Javaid M."/>
            <person name="Jiang H."/>
            <person name="Korchina V."/>
            <person name="Kovar C."/>
            <person name="Lara F."/>
            <person name="Lee S."/>
            <person name="Mata R."/>
            <person name="Mathew T."/>
            <person name="Moen C."/>
            <person name="Morales K."/>
            <person name="Munidasa M."/>
            <person name="Nazareth L."/>
            <person name="Ngo R."/>
            <person name="Nguyen L."/>
            <person name="Okwuonu G."/>
            <person name="Ongeri F."/>
            <person name="Patil S."/>
            <person name="Petrosino J."/>
            <person name="Pham C."/>
            <person name="Pham P."/>
            <person name="Pu L.-L."/>
            <person name="Puazo M."/>
            <person name="Raj R."/>
            <person name="Reid J."/>
            <person name="Rouhana J."/>
            <person name="Saada N."/>
            <person name="Shang Y."/>
            <person name="Simmons D."/>
            <person name="Thornton R."/>
            <person name="Warren J."/>
            <person name="Weissenberger G."/>
            <person name="Zhang J."/>
            <person name="Zhang L."/>
            <person name="Zhou C."/>
            <person name="Zhu D."/>
            <person name="Muzny D."/>
            <person name="Worley K."/>
            <person name="Gibbs R."/>
        </authorList>
    </citation>
    <scope>NUCLEOTIDE SEQUENCE [LARGE SCALE GENOMIC DNA]</scope>
    <source>
        <strain evidence="8 9">ATCC 43531</strain>
    </source>
</reference>
<evidence type="ECO:0000256" key="2">
    <source>
        <dbReference type="ARBA" id="ARBA00023444"/>
    </source>
</evidence>
<dbReference type="SUPFAM" id="SSF46785">
    <property type="entry name" value="Winged helix' DNA-binding domain"/>
    <property type="match status" value="1"/>
</dbReference>
<comment type="caution">
    <text evidence="8">The sequence shown here is derived from an EMBL/GenBank/DDBJ whole genome shotgun (WGS) entry which is preliminary data.</text>
</comment>
<protein>
    <recommendedName>
        <fullName evidence="4">siroheme decarboxylase</fullName>
        <ecNumber evidence="4">4.1.1.111</ecNumber>
    </recommendedName>
</protein>
<accession>C4V0M5</accession>
<proteinExistence type="inferred from homology"/>
<dbReference type="PANTHER" id="PTHR43413:SF1">
    <property type="entry name" value="SIROHEME DECARBOXYLASE NIRL SUBUNIT"/>
    <property type="match status" value="1"/>
</dbReference>
<dbReference type="InterPro" id="IPR050684">
    <property type="entry name" value="HTH-Siroheme_Decarb"/>
</dbReference>
<evidence type="ECO:0000256" key="5">
    <source>
        <dbReference type="ARBA" id="ARBA00048470"/>
    </source>
</evidence>
<gene>
    <name evidence="8" type="ORF">HMPREF0908_0136</name>
</gene>
<evidence type="ECO:0000259" key="7">
    <source>
        <dbReference type="Pfam" id="PF22451"/>
    </source>
</evidence>
<dbReference type="InterPro" id="IPR011008">
    <property type="entry name" value="Dimeric_a/b-barrel"/>
</dbReference>
<dbReference type="Gene3D" id="3.30.70.3460">
    <property type="match status" value="1"/>
</dbReference>
<comment type="catalytic activity">
    <reaction evidence="5">
        <text>siroheme + 2 H(+) = 12,18-didecarboxysiroheme + 2 CO2</text>
        <dbReference type="Rhea" id="RHEA:19093"/>
        <dbReference type="ChEBI" id="CHEBI:15378"/>
        <dbReference type="ChEBI" id="CHEBI:16526"/>
        <dbReference type="ChEBI" id="CHEBI:60052"/>
        <dbReference type="ChEBI" id="CHEBI:140497"/>
        <dbReference type="EC" id="4.1.1.111"/>
    </reaction>
</comment>
<organism evidence="8 9">
    <name type="scientific">Selenomonas flueggei ATCC 43531</name>
    <dbReference type="NCBI Taxonomy" id="638302"/>
    <lineage>
        <taxon>Bacteria</taxon>
        <taxon>Bacillati</taxon>
        <taxon>Bacillota</taxon>
        <taxon>Negativicutes</taxon>
        <taxon>Selenomonadales</taxon>
        <taxon>Selenomonadaceae</taxon>
        <taxon>Selenomonas</taxon>
    </lineage>
</organism>